<evidence type="ECO:0008006" key="11">
    <source>
        <dbReference type="Google" id="ProtNLM"/>
    </source>
</evidence>
<dbReference type="InterPro" id="IPR036852">
    <property type="entry name" value="Peptidase_S8/S53_dom_sf"/>
</dbReference>
<dbReference type="InterPro" id="IPR010259">
    <property type="entry name" value="S8pro/Inhibitor_I9"/>
</dbReference>
<feature type="domain" description="Peptidase S8/S53" evidence="7">
    <location>
        <begin position="144"/>
        <end position="374"/>
    </location>
</feature>
<dbReference type="InterPro" id="IPR034193">
    <property type="entry name" value="PCSK9_ProteinaseK-like"/>
</dbReference>
<dbReference type="SUPFAM" id="SSF52743">
    <property type="entry name" value="Subtilisin-like"/>
    <property type="match status" value="1"/>
</dbReference>
<dbReference type="Pfam" id="PF05922">
    <property type="entry name" value="Inhibitor_I9"/>
    <property type="match status" value="1"/>
</dbReference>
<feature type="active site" description="Charge relay system" evidence="5">
    <location>
        <position position="338"/>
    </location>
</feature>
<feature type="signal peptide" evidence="6">
    <location>
        <begin position="1"/>
        <end position="28"/>
    </location>
</feature>
<dbReference type="InterPro" id="IPR000209">
    <property type="entry name" value="Peptidase_S8/S53_dom"/>
</dbReference>
<dbReference type="EMBL" id="BAAANN010000033">
    <property type="protein sequence ID" value="GAA1980737.1"/>
    <property type="molecule type" value="Genomic_DNA"/>
</dbReference>
<dbReference type="InterPro" id="IPR023827">
    <property type="entry name" value="Peptidase_S8_Asp-AS"/>
</dbReference>
<feature type="domain" description="Inhibitor I9" evidence="8">
    <location>
        <begin position="40"/>
        <end position="110"/>
    </location>
</feature>
<feature type="chain" id="PRO_5046143540" description="Peptidase inhibitor I9" evidence="6">
    <location>
        <begin position="29"/>
        <end position="391"/>
    </location>
</feature>
<keyword evidence="4 5" id="KW-0720">Serine protease</keyword>
<accession>A0ABP5DK63</accession>
<dbReference type="InterPro" id="IPR015500">
    <property type="entry name" value="Peptidase_S8_subtilisin-rel"/>
</dbReference>
<evidence type="ECO:0000313" key="10">
    <source>
        <dbReference type="Proteomes" id="UP001501116"/>
    </source>
</evidence>
<keyword evidence="6" id="KW-0732">Signal</keyword>
<comment type="caution">
    <text evidence="9">The sequence shown here is derived from an EMBL/GenBank/DDBJ whole genome shotgun (WGS) entry which is preliminary data.</text>
</comment>
<dbReference type="PRINTS" id="PR00723">
    <property type="entry name" value="SUBTILISIN"/>
</dbReference>
<evidence type="ECO:0000256" key="3">
    <source>
        <dbReference type="ARBA" id="ARBA00022801"/>
    </source>
</evidence>
<comment type="similarity">
    <text evidence="1 5">Belongs to the peptidase S8 family.</text>
</comment>
<evidence type="ECO:0000259" key="8">
    <source>
        <dbReference type="Pfam" id="PF05922"/>
    </source>
</evidence>
<dbReference type="PROSITE" id="PS51892">
    <property type="entry name" value="SUBTILASE"/>
    <property type="match status" value="1"/>
</dbReference>
<sequence>MKRKPRAAVLVACFAAAMGVLPAAAVTAAPSSATTAATAVYIVRLKPMAADKDKVTAAANAMIGKYGGTLRRVYYSVSQAFSADLTEEQHTKYLSDEGVSTVGANQVYTAAGTQTDPPSWGQDRVDQPALPLDHRFTYPNTAANVHVYVLDTGVRASHQDFGGRAHAAFDAVDPSGNKSGTDCNGHGTRVAATIAGKNFGIAKEASIESVRTLGCDGKGTSEQILTALDWVNVNAKRPALLNLSFAGPGGTVVDIQLYKMTQLGLAYTTAAGNAGADACDSTPARQTTGITVGATDAADRRVASSNFGGCVDLYAPGKDIRTADSRSDTACTTVSGTSIASAEAAGVAAMYLSAHPGTTSDALVEALTGAATKDKVTDPGEGSNNLLLHTA</sequence>
<reference evidence="10" key="1">
    <citation type="journal article" date="2019" name="Int. J. Syst. Evol. Microbiol.">
        <title>The Global Catalogue of Microorganisms (GCM) 10K type strain sequencing project: providing services to taxonomists for standard genome sequencing and annotation.</title>
        <authorList>
            <consortium name="The Broad Institute Genomics Platform"/>
            <consortium name="The Broad Institute Genome Sequencing Center for Infectious Disease"/>
            <person name="Wu L."/>
            <person name="Ma J."/>
        </authorList>
    </citation>
    <scope>NUCLEOTIDE SEQUENCE [LARGE SCALE GENOMIC DNA]</scope>
    <source>
        <strain evidence="10">JCM 14545</strain>
    </source>
</reference>
<organism evidence="9 10">
    <name type="scientific">Amycolatopsis minnesotensis</name>
    <dbReference type="NCBI Taxonomy" id="337894"/>
    <lineage>
        <taxon>Bacteria</taxon>
        <taxon>Bacillati</taxon>
        <taxon>Actinomycetota</taxon>
        <taxon>Actinomycetes</taxon>
        <taxon>Pseudonocardiales</taxon>
        <taxon>Pseudonocardiaceae</taxon>
        <taxon>Amycolatopsis</taxon>
    </lineage>
</organism>
<evidence type="ECO:0000256" key="5">
    <source>
        <dbReference type="PROSITE-ProRule" id="PRU01240"/>
    </source>
</evidence>
<feature type="active site" description="Charge relay system" evidence="5">
    <location>
        <position position="151"/>
    </location>
</feature>
<dbReference type="PANTHER" id="PTHR43806:SF11">
    <property type="entry name" value="CEREVISIN-RELATED"/>
    <property type="match status" value="1"/>
</dbReference>
<evidence type="ECO:0000256" key="2">
    <source>
        <dbReference type="ARBA" id="ARBA00022670"/>
    </source>
</evidence>
<gene>
    <name evidence="9" type="ORF">GCM10009754_66760</name>
</gene>
<dbReference type="Pfam" id="PF00082">
    <property type="entry name" value="Peptidase_S8"/>
    <property type="match status" value="1"/>
</dbReference>
<keyword evidence="2 5" id="KW-0645">Protease</keyword>
<dbReference type="CDD" id="cd04077">
    <property type="entry name" value="Peptidases_S8_PCSK9_ProteinaseK_like"/>
    <property type="match status" value="1"/>
</dbReference>
<proteinExistence type="inferred from homology"/>
<name>A0ABP5DK63_9PSEU</name>
<dbReference type="PROSITE" id="PS00136">
    <property type="entry name" value="SUBTILASE_ASP"/>
    <property type="match status" value="1"/>
</dbReference>
<keyword evidence="3 5" id="KW-0378">Hydrolase</keyword>
<evidence type="ECO:0000256" key="1">
    <source>
        <dbReference type="ARBA" id="ARBA00011073"/>
    </source>
</evidence>
<dbReference type="Proteomes" id="UP001501116">
    <property type="component" value="Unassembled WGS sequence"/>
</dbReference>
<evidence type="ECO:0000313" key="9">
    <source>
        <dbReference type="EMBL" id="GAA1980737.1"/>
    </source>
</evidence>
<protein>
    <recommendedName>
        <fullName evidence="11">Peptidase inhibitor I9</fullName>
    </recommendedName>
</protein>
<keyword evidence="10" id="KW-1185">Reference proteome</keyword>
<evidence type="ECO:0000256" key="6">
    <source>
        <dbReference type="SAM" id="SignalP"/>
    </source>
</evidence>
<dbReference type="Gene3D" id="3.40.50.200">
    <property type="entry name" value="Peptidase S8/S53 domain"/>
    <property type="match status" value="1"/>
</dbReference>
<evidence type="ECO:0000259" key="7">
    <source>
        <dbReference type="Pfam" id="PF00082"/>
    </source>
</evidence>
<dbReference type="PANTHER" id="PTHR43806">
    <property type="entry name" value="PEPTIDASE S8"/>
    <property type="match status" value="1"/>
</dbReference>
<dbReference type="RefSeq" id="WP_344428211.1">
    <property type="nucleotide sequence ID" value="NZ_BAAANN010000033.1"/>
</dbReference>
<dbReference type="InterPro" id="IPR050131">
    <property type="entry name" value="Peptidase_S8_subtilisin-like"/>
</dbReference>
<feature type="active site" description="Charge relay system" evidence="5">
    <location>
        <position position="186"/>
    </location>
</feature>
<evidence type="ECO:0000256" key="4">
    <source>
        <dbReference type="ARBA" id="ARBA00022825"/>
    </source>
</evidence>